<comment type="caution">
    <text evidence="3">The sequence shown here is derived from an EMBL/GenBank/DDBJ whole genome shotgun (WGS) entry which is preliminary data.</text>
</comment>
<dbReference type="SUPFAM" id="SSF52172">
    <property type="entry name" value="CheY-like"/>
    <property type="match status" value="1"/>
</dbReference>
<evidence type="ECO:0000256" key="1">
    <source>
        <dbReference type="PROSITE-ProRule" id="PRU00169"/>
    </source>
</evidence>
<dbReference type="Proteomes" id="UP001139450">
    <property type="component" value="Unassembled WGS sequence"/>
</dbReference>
<dbReference type="InterPro" id="IPR052893">
    <property type="entry name" value="TCS_response_regulator"/>
</dbReference>
<evidence type="ECO:0000259" key="2">
    <source>
        <dbReference type="PROSITE" id="PS50110"/>
    </source>
</evidence>
<dbReference type="Gene3D" id="3.40.50.2300">
    <property type="match status" value="1"/>
</dbReference>
<dbReference type="Pfam" id="PF00072">
    <property type="entry name" value="Response_reg"/>
    <property type="match status" value="1"/>
</dbReference>
<protein>
    <submittedName>
        <fullName evidence="3">Response regulator</fullName>
    </submittedName>
</protein>
<dbReference type="PANTHER" id="PTHR44520">
    <property type="entry name" value="RESPONSE REGULATOR RCP1-RELATED"/>
    <property type="match status" value="1"/>
</dbReference>
<evidence type="ECO:0000313" key="4">
    <source>
        <dbReference type="Proteomes" id="UP001139450"/>
    </source>
</evidence>
<keyword evidence="1" id="KW-0597">Phosphoprotein</keyword>
<dbReference type="AlphaFoldDB" id="A0A9X2B9F1"/>
<dbReference type="InterPro" id="IPR011006">
    <property type="entry name" value="CheY-like_superfamily"/>
</dbReference>
<dbReference type="SMART" id="SM00448">
    <property type="entry name" value="REC"/>
    <property type="match status" value="1"/>
</dbReference>
<accession>A0A9X2B9F1</accession>
<reference evidence="3" key="1">
    <citation type="submission" date="2022-04" db="EMBL/GenBank/DDBJ databases">
        <title>Mucilaginibacter sp. RS28 isolated from freshwater.</title>
        <authorList>
            <person name="Ko S.-R."/>
        </authorList>
    </citation>
    <scope>NUCLEOTIDE SEQUENCE</scope>
    <source>
        <strain evidence="3">RS28</strain>
    </source>
</reference>
<evidence type="ECO:0000313" key="3">
    <source>
        <dbReference type="EMBL" id="MCJ8210554.1"/>
    </source>
</evidence>
<keyword evidence="4" id="KW-1185">Reference proteome</keyword>
<sequence>MNKLMAIIDDDPAFQFITKRQLMHSGHKGALLQFFDGQEAFDYFKQNESEADHLPDLVLLDINMPYMDGWQFLDHLDLLNLAKENLIIYMVTSSNAKSDIQKAATYPRLAGYHIKPIAKERMIEMLAALN</sequence>
<dbReference type="GO" id="GO:0000160">
    <property type="term" value="P:phosphorelay signal transduction system"/>
    <property type="evidence" value="ECO:0007669"/>
    <property type="project" value="InterPro"/>
</dbReference>
<dbReference type="EMBL" id="JALJEJ010000005">
    <property type="protein sequence ID" value="MCJ8210554.1"/>
    <property type="molecule type" value="Genomic_DNA"/>
</dbReference>
<proteinExistence type="predicted"/>
<name>A0A9X2B9F1_9SPHI</name>
<dbReference type="PROSITE" id="PS50110">
    <property type="entry name" value="RESPONSE_REGULATORY"/>
    <property type="match status" value="1"/>
</dbReference>
<dbReference type="InterPro" id="IPR001789">
    <property type="entry name" value="Sig_transdc_resp-reg_receiver"/>
</dbReference>
<gene>
    <name evidence="3" type="ORF">MUY27_12620</name>
</gene>
<feature type="domain" description="Response regulatory" evidence="2">
    <location>
        <begin position="4"/>
        <end position="130"/>
    </location>
</feature>
<organism evidence="3 4">
    <name type="scientific">Mucilaginibacter straminoryzae</name>
    <dbReference type="NCBI Taxonomy" id="2932774"/>
    <lineage>
        <taxon>Bacteria</taxon>
        <taxon>Pseudomonadati</taxon>
        <taxon>Bacteroidota</taxon>
        <taxon>Sphingobacteriia</taxon>
        <taxon>Sphingobacteriales</taxon>
        <taxon>Sphingobacteriaceae</taxon>
        <taxon>Mucilaginibacter</taxon>
    </lineage>
</organism>
<dbReference type="RefSeq" id="WP_245130393.1">
    <property type="nucleotide sequence ID" value="NZ_JALJEJ010000005.1"/>
</dbReference>
<feature type="modified residue" description="4-aspartylphosphate" evidence="1">
    <location>
        <position position="61"/>
    </location>
</feature>
<dbReference type="PANTHER" id="PTHR44520:SF2">
    <property type="entry name" value="RESPONSE REGULATOR RCP1"/>
    <property type="match status" value="1"/>
</dbReference>